<proteinExistence type="predicted"/>
<evidence type="ECO:0000256" key="1">
    <source>
        <dbReference type="SAM" id="MobiDB-lite"/>
    </source>
</evidence>
<sequence>MASAIESLPPELYIAILSYIPPQDLQRTVLSLTRAAPRSPIPAYLIFEYVRLTHGDQVFQLYRRLRKSPEDAERVRHFTLECWIVDADVVVNLIALLHRMKEMTLFIGPNFAPEHLEDMFQKPKEGLKLISLRFRPYVQRATYYQFLKGAYFDSTLIAFSRWPAADLPTLSIVQDPLDPSIAPTKFAQPLVFFRLDPLSTLACSPFLEDLRHFRLRVPARQAARFLYALPNALPRVELLDMSTCNVLESDVEGMLGRFGCLRALVLDGCYIVSQRAVADGQDAEEALGHWAALGKMMALAGAKYAREREKRLKLWIEASRERAAAAQADKHETIRAEFARGWSEGIAQLCAVRARLRTSWGNGVRIVRIDPDYEADEEDGDGEDGLAGLMDVEDERAFVIKTQAPENPDENAERGSDKESEMLGIDDGSCPVLCLAGPGRREGHVDGCGHQLGWEVWHDEI</sequence>
<comment type="caution">
    <text evidence="2">The sequence shown here is derived from an EMBL/GenBank/DDBJ whole genome shotgun (WGS) entry which is preliminary data.</text>
</comment>
<dbReference type="AlphaFoldDB" id="A0A4Y9Z0G2"/>
<feature type="compositionally biased region" description="Basic and acidic residues" evidence="1">
    <location>
        <begin position="411"/>
        <end position="421"/>
    </location>
</feature>
<evidence type="ECO:0000313" key="2">
    <source>
        <dbReference type="EMBL" id="TFY67321.1"/>
    </source>
</evidence>
<dbReference type="EMBL" id="SEKV01000057">
    <property type="protein sequence ID" value="TFY67321.1"/>
    <property type="molecule type" value="Genomic_DNA"/>
</dbReference>
<dbReference type="Proteomes" id="UP000298390">
    <property type="component" value="Unassembled WGS sequence"/>
</dbReference>
<feature type="region of interest" description="Disordered" evidence="1">
    <location>
        <begin position="402"/>
        <end position="422"/>
    </location>
</feature>
<name>A0A4Y9Z0G2_9APHY</name>
<evidence type="ECO:0000313" key="3">
    <source>
        <dbReference type="Proteomes" id="UP000298390"/>
    </source>
</evidence>
<organism evidence="2 3">
    <name type="scientific">Rhodofomes roseus</name>
    <dbReference type="NCBI Taxonomy" id="34475"/>
    <lineage>
        <taxon>Eukaryota</taxon>
        <taxon>Fungi</taxon>
        <taxon>Dikarya</taxon>
        <taxon>Basidiomycota</taxon>
        <taxon>Agaricomycotina</taxon>
        <taxon>Agaricomycetes</taxon>
        <taxon>Polyporales</taxon>
        <taxon>Rhodofomes</taxon>
    </lineage>
</organism>
<gene>
    <name evidence="2" type="ORF">EVJ58_g1699</name>
</gene>
<evidence type="ECO:0008006" key="4">
    <source>
        <dbReference type="Google" id="ProtNLM"/>
    </source>
</evidence>
<reference evidence="2 3" key="1">
    <citation type="submission" date="2019-01" db="EMBL/GenBank/DDBJ databases">
        <title>Genome sequencing of the rare red list fungi Fomitopsis rosea.</title>
        <authorList>
            <person name="Buettner E."/>
            <person name="Kellner H."/>
        </authorList>
    </citation>
    <scope>NUCLEOTIDE SEQUENCE [LARGE SCALE GENOMIC DNA]</scope>
    <source>
        <strain evidence="2 3">DSM 105464</strain>
    </source>
</reference>
<protein>
    <recommendedName>
        <fullName evidence="4">F-box domain-containing protein</fullName>
    </recommendedName>
</protein>
<accession>A0A4Y9Z0G2</accession>